<organism evidence="2 3">
    <name type="scientific">Cyclotella atomus</name>
    <dbReference type="NCBI Taxonomy" id="382360"/>
    <lineage>
        <taxon>Eukaryota</taxon>
        <taxon>Sar</taxon>
        <taxon>Stramenopiles</taxon>
        <taxon>Ochrophyta</taxon>
        <taxon>Bacillariophyta</taxon>
        <taxon>Coscinodiscophyceae</taxon>
        <taxon>Thalassiosirophycidae</taxon>
        <taxon>Stephanodiscales</taxon>
        <taxon>Stephanodiscaceae</taxon>
        <taxon>Cyclotella</taxon>
    </lineage>
</organism>
<sequence length="525" mass="59006">MYARGGFLVKTALMDREFAPVQAECPQLPINCTAANEHVPEPERAARLVKERCRGTENTLPFDGLPKLMVIELLHFVVLWLNNFPVKLGISTKYSPRELICRHKLNAKQHCQTPFGTYCEVHDEPSPLNGMTPRTHPAICMGPTGNFQGTYKFMCLTTGKKLHRRKWDEIPMPRSVIKKVNRMAKRDKTKAKLTFCNQNNEPFDFNNGEYDEQPEQLVEPAPSPYPGIPAELPGVDLEENHVEGNTPAVFESESDVQGQLVAAAAANAGLLGPAQDDRENAINGAALPEECDEDVAVEDVDEDEEEDAPQDEQPQLRRSQKPGEYHRCFDTRRRISSLCTRKRACKRQWMMKAGLEKIKKAEREALKKLVEEICMTQYSLKLKAGLKKFGKEGERADERKQALASLLFLKQKRDSKIKARACADRRKQSETTAEDKAASPTVAIESVFMTCTIEALDNQEVAVIDLPGAFLHAECDDHVLMSFQGRLAELMVMAAPETYQLGSQTCMFSTLFNKQRFWDGIDGAS</sequence>
<dbReference type="AlphaFoldDB" id="A0ABD3Q0U8"/>
<evidence type="ECO:0000256" key="1">
    <source>
        <dbReference type="SAM" id="MobiDB-lite"/>
    </source>
</evidence>
<gene>
    <name evidence="2" type="ORF">ACHAWO_001646</name>
</gene>
<evidence type="ECO:0000313" key="2">
    <source>
        <dbReference type="EMBL" id="KAL3793597.1"/>
    </source>
</evidence>
<name>A0ABD3Q0U8_9STRA</name>
<dbReference type="EMBL" id="JALLPJ020000388">
    <property type="protein sequence ID" value="KAL3793597.1"/>
    <property type="molecule type" value="Genomic_DNA"/>
</dbReference>
<proteinExistence type="predicted"/>
<dbReference type="Proteomes" id="UP001530400">
    <property type="component" value="Unassembled WGS sequence"/>
</dbReference>
<feature type="region of interest" description="Disordered" evidence="1">
    <location>
        <begin position="297"/>
        <end position="324"/>
    </location>
</feature>
<accession>A0ABD3Q0U8</accession>
<comment type="caution">
    <text evidence="2">The sequence shown here is derived from an EMBL/GenBank/DDBJ whole genome shotgun (WGS) entry which is preliminary data.</text>
</comment>
<feature type="compositionally biased region" description="Acidic residues" evidence="1">
    <location>
        <begin position="297"/>
        <end position="310"/>
    </location>
</feature>
<reference evidence="2 3" key="1">
    <citation type="submission" date="2024-10" db="EMBL/GenBank/DDBJ databases">
        <title>Updated reference genomes for cyclostephanoid diatoms.</title>
        <authorList>
            <person name="Roberts W.R."/>
            <person name="Alverson A.J."/>
        </authorList>
    </citation>
    <scope>NUCLEOTIDE SEQUENCE [LARGE SCALE GENOMIC DNA]</scope>
    <source>
        <strain evidence="2 3">AJA010-31</strain>
    </source>
</reference>
<evidence type="ECO:0000313" key="3">
    <source>
        <dbReference type="Proteomes" id="UP001530400"/>
    </source>
</evidence>
<keyword evidence="3" id="KW-1185">Reference proteome</keyword>
<protein>
    <submittedName>
        <fullName evidence="2">Uncharacterized protein</fullName>
    </submittedName>
</protein>